<dbReference type="InterPro" id="IPR040079">
    <property type="entry name" value="Glutathione_S-Trfase"/>
</dbReference>
<evidence type="ECO:0000313" key="5">
    <source>
        <dbReference type="EMBL" id="OKH45647.1"/>
    </source>
</evidence>
<dbReference type="AlphaFoldDB" id="A0A1U7J148"/>
<dbReference type="GO" id="GO:0005737">
    <property type="term" value="C:cytoplasm"/>
    <property type="evidence" value="ECO:0007669"/>
    <property type="project" value="TreeGrafter"/>
</dbReference>
<dbReference type="PANTHER" id="PTHR43900:SF3">
    <property type="entry name" value="GLUTATHIONE S-TRANSFERASE RHO"/>
    <property type="match status" value="1"/>
</dbReference>
<dbReference type="RefSeq" id="WP_073610051.1">
    <property type="nucleotide sequence ID" value="NZ_MRCG01000016.1"/>
</dbReference>
<dbReference type="Gene3D" id="3.40.30.10">
    <property type="entry name" value="Glutaredoxin"/>
    <property type="match status" value="1"/>
</dbReference>
<gene>
    <name evidence="5" type="ORF">NIES30_19160</name>
</gene>
<dbReference type="SFLD" id="SFLDS00019">
    <property type="entry name" value="Glutathione_Transferase_(cytos"/>
    <property type="match status" value="1"/>
</dbReference>
<dbReference type="SUPFAM" id="SSF52833">
    <property type="entry name" value="Thioredoxin-like"/>
    <property type="match status" value="1"/>
</dbReference>
<reference evidence="5 6" key="1">
    <citation type="submission" date="2016-11" db="EMBL/GenBank/DDBJ databases">
        <title>Draft Genome Sequences of Nine Cyanobacterial Strains from Diverse Habitats.</title>
        <authorList>
            <person name="Zhu T."/>
            <person name="Hou S."/>
            <person name="Lu X."/>
            <person name="Hess W.R."/>
        </authorList>
    </citation>
    <scope>NUCLEOTIDE SEQUENCE [LARGE SCALE GENOMIC DNA]</scope>
    <source>
        <strain evidence="5 6">NIES-30</strain>
    </source>
</reference>
<dbReference type="Gene3D" id="1.20.1050.10">
    <property type="match status" value="1"/>
</dbReference>
<accession>A0A1U7J148</accession>
<sequence>MTQYTLYGPALSTYVRTVRMILAETNTPYDLKAVDIFSDRDPAYLAKHPFGKVPTLEVDGETLYETCAIVEYLDTVVGNRAFTPADPMGQARMRQIMAIVDSYLYAPAISTITIQRLIVPSKGGQPDEDAVAAAIPKAKTALEAIEAIASCSPYLLGPTITLADFYLMPVMLYLSKTPEFAAVTSEIPQLNAWWAEVSHRPSFLEVIS</sequence>
<keyword evidence="6" id="KW-1185">Reference proteome</keyword>
<dbReference type="EMBL" id="MRCG01000016">
    <property type="protein sequence ID" value="OKH45647.1"/>
    <property type="molecule type" value="Genomic_DNA"/>
</dbReference>
<dbReference type="SFLD" id="SFLDG00358">
    <property type="entry name" value="Main_(cytGST)"/>
    <property type="match status" value="1"/>
</dbReference>
<feature type="domain" description="GST N-terminal" evidence="3">
    <location>
        <begin position="2"/>
        <end position="81"/>
    </location>
</feature>
<dbReference type="GO" id="GO:0006749">
    <property type="term" value="P:glutathione metabolic process"/>
    <property type="evidence" value="ECO:0007669"/>
    <property type="project" value="TreeGrafter"/>
</dbReference>
<evidence type="ECO:0000256" key="1">
    <source>
        <dbReference type="ARBA" id="ARBA00012452"/>
    </source>
</evidence>
<dbReference type="PANTHER" id="PTHR43900">
    <property type="entry name" value="GLUTATHIONE S-TRANSFERASE RHO"/>
    <property type="match status" value="1"/>
</dbReference>
<dbReference type="OrthoDB" id="465590at2"/>
<dbReference type="InterPro" id="IPR036249">
    <property type="entry name" value="Thioredoxin-like_sf"/>
</dbReference>
<dbReference type="SUPFAM" id="SSF47616">
    <property type="entry name" value="GST C-terminal domain-like"/>
    <property type="match status" value="1"/>
</dbReference>
<evidence type="ECO:0000313" key="6">
    <source>
        <dbReference type="Proteomes" id="UP000185557"/>
    </source>
</evidence>
<comment type="caution">
    <text evidence="5">The sequence shown here is derived from an EMBL/GenBank/DDBJ whole genome shotgun (WGS) entry which is preliminary data.</text>
</comment>
<organism evidence="5 6">
    <name type="scientific">Phormidium tenue NIES-30</name>
    <dbReference type="NCBI Taxonomy" id="549789"/>
    <lineage>
        <taxon>Bacteria</taxon>
        <taxon>Bacillati</taxon>
        <taxon>Cyanobacteriota</taxon>
        <taxon>Cyanophyceae</taxon>
        <taxon>Oscillatoriophycideae</taxon>
        <taxon>Oscillatoriales</taxon>
        <taxon>Oscillatoriaceae</taxon>
        <taxon>Phormidium</taxon>
    </lineage>
</organism>
<dbReference type="InterPro" id="IPR010987">
    <property type="entry name" value="Glutathione-S-Trfase_C-like"/>
</dbReference>
<protein>
    <recommendedName>
        <fullName evidence="1">glutathione transferase</fullName>
        <ecNumber evidence="1">2.5.1.18</ecNumber>
    </recommendedName>
</protein>
<keyword evidence="2 5" id="KW-0808">Transferase</keyword>
<evidence type="ECO:0000259" key="3">
    <source>
        <dbReference type="PROSITE" id="PS50404"/>
    </source>
</evidence>
<dbReference type="InterPro" id="IPR036282">
    <property type="entry name" value="Glutathione-S-Trfase_C_sf"/>
</dbReference>
<dbReference type="Pfam" id="PF00043">
    <property type="entry name" value="GST_C"/>
    <property type="match status" value="1"/>
</dbReference>
<dbReference type="Proteomes" id="UP000185557">
    <property type="component" value="Unassembled WGS sequence"/>
</dbReference>
<dbReference type="InterPro" id="IPR004045">
    <property type="entry name" value="Glutathione_S-Trfase_N"/>
</dbReference>
<evidence type="ECO:0000259" key="4">
    <source>
        <dbReference type="PROSITE" id="PS50405"/>
    </source>
</evidence>
<name>A0A1U7J148_9CYAN</name>
<dbReference type="PROSITE" id="PS50405">
    <property type="entry name" value="GST_CTER"/>
    <property type="match status" value="1"/>
</dbReference>
<dbReference type="GO" id="GO:0004364">
    <property type="term" value="F:glutathione transferase activity"/>
    <property type="evidence" value="ECO:0007669"/>
    <property type="project" value="UniProtKB-EC"/>
</dbReference>
<dbReference type="InterPro" id="IPR004046">
    <property type="entry name" value="GST_C"/>
</dbReference>
<dbReference type="EC" id="2.5.1.18" evidence="1"/>
<dbReference type="GO" id="GO:0043295">
    <property type="term" value="F:glutathione binding"/>
    <property type="evidence" value="ECO:0007669"/>
    <property type="project" value="TreeGrafter"/>
</dbReference>
<dbReference type="PROSITE" id="PS50404">
    <property type="entry name" value="GST_NTER"/>
    <property type="match status" value="1"/>
</dbReference>
<evidence type="ECO:0000256" key="2">
    <source>
        <dbReference type="ARBA" id="ARBA00022679"/>
    </source>
</evidence>
<dbReference type="STRING" id="549789.NIES30_19160"/>
<feature type="domain" description="GST C-terminal" evidence="4">
    <location>
        <begin position="86"/>
        <end position="208"/>
    </location>
</feature>
<proteinExistence type="predicted"/>
<dbReference type="Pfam" id="PF13417">
    <property type="entry name" value="GST_N_3"/>
    <property type="match status" value="1"/>
</dbReference>